<proteinExistence type="predicted"/>
<comment type="caution">
    <text evidence="1">The sequence shown here is derived from an EMBL/GenBank/DDBJ whole genome shotgun (WGS) entry which is preliminary data.</text>
</comment>
<dbReference type="OrthoDB" id="2280511at2759"/>
<dbReference type="EMBL" id="JAANQT010001766">
    <property type="protein sequence ID" value="KAG1304026.1"/>
    <property type="molecule type" value="Genomic_DNA"/>
</dbReference>
<dbReference type="Proteomes" id="UP000716291">
    <property type="component" value="Unassembled WGS sequence"/>
</dbReference>
<protein>
    <submittedName>
        <fullName evidence="1">Uncharacterized protein</fullName>
    </submittedName>
</protein>
<evidence type="ECO:0000313" key="1">
    <source>
        <dbReference type="EMBL" id="KAG1304026.1"/>
    </source>
</evidence>
<dbReference type="AlphaFoldDB" id="A0A9P6X2N1"/>
<reference evidence="1" key="1">
    <citation type="journal article" date="2020" name="Microb. Genom.">
        <title>Genetic diversity of clinical and environmental Mucorales isolates obtained from an investigation of mucormycosis cases among solid organ transplant recipients.</title>
        <authorList>
            <person name="Nguyen M.H."/>
            <person name="Kaul D."/>
            <person name="Muto C."/>
            <person name="Cheng S.J."/>
            <person name="Richter R.A."/>
            <person name="Bruno V.M."/>
            <person name="Liu G."/>
            <person name="Beyhan S."/>
            <person name="Sundermann A.J."/>
            <person name="Mounaud S."/>
            <person name="Pasculle A.W."/>
            <person name="Nierman W.C."/>
            <person name="Driscoll E."/>
            <person name="Cumbie R."/>
            <person name="Clancy C.J."/>
            <person name="Dupont C.L."/>
        </authorList>
    </citation>
    <scope>NUCLEOTIDE SEQUENCE</scope>
    <source>
        <strain evidence="1">GL11</strain>
    </source>
</reference>
<name>A0A9P6X2N1_RHIOR</name>
<organism evidence="1 2">
    <name type="scientific">Rhizopus oryzae</name>
    <name type="common">Mucormycosis agent</name>
    <name type="synonym">Rhizopus arrhizus var. delemar</name>
    <dbReference type="NCBI Taxonomy" id="64495"/>
    <lineage>
        <taxon>Eukaryota</taxon>
        <taxon>Fungi</taxon>
        <taxon>Fungi incertae sedis</taxon>
        <taxon>Mucoromycota</taxon>
        <taxon>Mucoromycotina</taxon>
        <taxon>Mucoromycetes</taxon>
        <taxon>Mucorales</taxon>
        <taxon>Mucorineae</taxon>
        <taxon>Rhizopodaceae</taxon>
        <taxon>Rhizopus</taxon>
    </lineage>
</organism>
<accession>A0A9P6X2N1</accession>
<evidence type="ECO:0000313" key="2">
    <source>
        <dbReference type="Proteomes" id="UP000716291"/>
    </source>
</evidence>
<keyword evidence="2" id="KW-1185">Reference proteome</keyword>
<gene>
    <name evidence="1" type="ORF">G6F64_009564</name>
</gene>
<sequence>MVKRNRDSFALLKPITPSISYRFNTPGFKEQMKARVNSIAYIKLDDKGIFENEAITNEYASTMDEPYSNKYINNYPIAKSFLNDALNQQFEDLLPWMGQHGFDHTNSEDTKKAILMIRLTLTDFYANCLKPSTTNSLNERTPFVEYVVPIFKYYSAVYNDLTFQWCEKGLETNKCIFEPSGEENDGHTQDVTIKLLECSIRSLKMEMENIKDASFESYKKRRFFTYLYAGDKLTMLSTSVVSREKWGYTLVREAIVPRTWNARVRWLKVMDLIFYTKCFAKY</sequence>